<dbReference type="PANTHER" id="PTHR42756:SF1">
    <property type="entry name" value="TRANSCRIPTIONAL REPRESSOR OF EMRAB OPERON"/>
    <property type="match status" value="1"/>
</dbReference>
<reference evidence="5 6" key="1">
    <citation type="submission" date="2023-07" db="EMBL/GenBank/DDBJ databases">
        <title>Comparative genomics of wheat-associated soil bacteria to identify genetic determinants of phenazine resistance.</title>
        <authorList>
            <person name="Mouncey N."/>
        </authorList>
    </citation>
    <scope>NUCLEOTIDE SEQUENCE [LARGE SCALE GENOMIC DNA]</scope>
    <source>
        <strain evidence="5 6">W4I11</strain>
    </source>
</reference>
<dbReference type="Gene3D" id="1.10.10.10">
    <property type="entry name" value="Winged helix-like DNA-binding domain superfamily/Winged helix DNA-binding domain"/>
    <property type="match status" value="1"/>
</dbReference>
<dbReference type="InterPro" id="IPR036388">
    <property type="entry name" value="WH-like_DNA-bd_sf"/>
</dbReference>
<dbReference type="RefSeq" id="WP_370878722.1">
    <property type="nucleotide sequence ID" value="NZ_JAUSZT010000003.1"/>
</dbReference>
<sequence length="148" mass="16892">MAHRGLHFIFVDELGRASRKLRTHFDSRVKELGLTQARARTLLLLDRLAVLNQKELAEELDIETPTMVRLLDGLESQGFIQRKEAEGDRRAKEIHITVTGRTLAKKVNDLAQKLRADVLAGIESEDLQNTVDVLRSINRNINELDERD</sequence>
<gene>
    <name evidence="5" type="ORF">QFZ34_001619</name>
</gene>
<protein>
    <submittedName>
        <fullName evidence="5">MarR family transcriptional regulator for hemolysin</fullName>
    </submittedName>
</protein>
<dbReference type="PANTHER" id="PTHR42756">
    <property type="entry name" value="TRANSCRIPTIONAL REGULATOR, MARR"/>
    <property type="match status" value="1"/>
</dbReference>
<accession>A0ABU0S6R2</accession>
<evidence type="ECO:0000313" key="5">
    <source>
        <dbReference type="EMBL" id="MDQ0996437.1"/>
    </source>
</evidence>
<name>A0ABU0S6R2_9HYPH</name>
<keyword evidence="1" id="KW-0805">Transcription regulation</keyword>
<comment type="caution">
    <text evidence="5">The sequence shown here is derived from an EMBL/GenBank/DDBJ whole genome shotgun (WGS) entry which is preliminary data.</text>
</comment>
<dbReference type="Pfam" id="PF01047">
    <property type="entry name" value="MarR"/>
    <property type="match status" value="1"/>
</dbReference>
<evidence type="ECO:0000313" key="6">
    <source>
        <dbReference type="Proteomes" id="UP001237780"/>
    </source>
</evidence>
<evidence type="ECO:0000256" key="1">
    <source>
        <dbReference type="ARBA" id="ARBA00023015"/>
    </source>
</evidence>
<dbReference type="SMART" id="SM00347">
    <property type="entry name" value="HTH_MARR"/>
    <property type="match status" value="1"/>
</dbReference>
<dbReference type="PROSITE" id="PS01117">
    <property type="entry name" value="HTH_MARR_1"/>
    <property type="match status" value="1"/>
</dbReference>
<dbReference type="InterPro" id="IPR000835">
    <property type="entry name" value="HTH_MarR-typ"/>
</dbReference>
<dbReference type="Proteomes" id="UP001237780">
    <property type="component" value="Unassembled WGS sequence"/>
</dbReference>
<keyword evidence="3" id="KW-0804">Transcription</keyword>
<organism evidence="5 6">
    <name type="scientific">Phyllobacterium ifriqiyense</name>
    <dbReference type="NCBI Taxonomy" id="314238"/>
    <lineage>
        <taxon>Bacteria</taxon>
        <taxon>Pseudomonadati</taxon>
        <taxon>Pseudomonadota</taxon>
        <taxon>Alphaproteobacteria</taxon>
        <taxon>Hyphomicrobiales</taxon>
        <taxon>Phyllobacteriaceae</taxon>
        <taxon>Phyllobacterium</taxon>
    </lineage>
</organism>
<dbReference type="EMBL" id="JAUSZT010000003">
    <property type="protein sequence ID" value="MDQ0996437.1"/>
    <property type="molecule type" value="Genomic_DNA"/>
</dbReference>
<evidence type="ECO:0000256" key="2">
    <source>
        <dbReference type="ARBA" id="ARBA00023125"/>
    </source>
</evidence>
<keyword evidence="6" id="KW-1185">Reference proteome</keyword>
<dbReference type="InterPro" id="IPR036390">
    <property type="entry name" value="WH_DNA-bd_sf"/>
</dbReference>
<proteinExistence type="predicted"/>
<dbReference type="PRINTS" id="PR00598">
    <property type="entry name" value="HTHMARR"/>
</dbReference>
<dbReference type="SUPFAM" id="SSF46785">
    <property type="entry name" value="Winged helix' DNA-binding domain"/>
    <property type="match status" value="1"/>
</dbReference>
<keyword evidence="2" id="KW-0238">DNA-binding</keyword>
<evidence type="ECO:0000256" key="3">
    <source>
        <dbReference type="ARBA" id="ARBA00023163"/>
    </source>
</evidence>
<feature type="domain" description="HTH marR-type" evidence="4">
    <location>
        <begin position="7"/>
        <end position="139"/>
    </location>
</feature>
<dbReference type="PROSITE" id="PS50995">
    <property type="entry name" value="HTH_MARR_2"/>
    <property type="match status" value="1"/>
</dbReference>
<dbReference type="InterPro" id="IPR023187">
    <property type="entry name" value="Tscrpt_reg_MarR-type_CS"/>
</dbReference>
<evidence type="ECO:0000259" key="4">
    <source>
        <dbReference type="PROSITE" id="PS50995"/>
    </source>
</evidence>